<feature type="transmembrane region" description="Helical" evidence="2">
    <location>
        <begin position="484"/>
        <end position="506"/>
    </location>
</feature>
<reference evidence="3" key="1">
    <citation type="journal article" date="2019" name="Sci. Rep.">
        <title>Draft genome of Tanacetum cinerariifolium, the natural source of mosquito coil.</title>
        <authorList>
            <person name="Yamashiro T."/>
            <person name="Shiraishi A."/>
            <person name="Satake H."/>
            <person name="Nakayama K."/>
        </authorList>
    </citation>
    <scope>NUCLEOTIDE SEQUENCE</scope>
</reference>
<accession>A0A6L2KTP7</accession>
<evidence type="ECO:0000256" key="2">
    <source>
        <dbReference type="SAM" id="Phobius"/>
    </source>
</evidence>
<keyword evidence="2" id="KW-1133">Transmembrane helix</keyword>
<evidence type="ECO:0000313" key="3">
    <source>
        <dbReference type="EMBL" id="GEU52951.1"/>
    </source>
</evidence>
<comment type="caution">
    <text evidence="3">The sequence shown here is derived from an EMBL/GenBank/DDBJ whole genome shotgun (WGS) entry which is preliminary data.</text>
</comment>
<proteinExistence type="predicted"/>
<feature type="compositionally biased region" description="Basic and acidic residues" evidence="1">
    <location>
        <begin position="384"/>
        <end position="403"/>
    </location>
</feature>
<organism evidence="3">
    <name type="scientific">Tanacetum cinerariifolium</name>
    <name type="common">Dalmatian daisy</name>
    <name type="synonym">Chrysanthemum cinerariifolium</name>
    <dbReference type="NCBI Taxonomy" id="118510"/>
    <lineage>
        <taxon>Eukaryota</taxon>
        <taxon>Viridiplantae</taxon>
        <taxon>Streptophyta</taxon>
        <taxon>Embryophyta</taxon>
        <taxon>Tracheophyta</taxon>
        <taxon>Spermatophyta</taxon>
        <taxon>Magnoliopsida</taxon>
        <taxon>eudicotyledons</taxon>
        <taxon>Gunneridae</taxon>
        <taxon>Pentapetalae</taxon>
        <taxon>asterids</taxon>
        <taxon>campanulids</taxon>
        <taxon>Asterales</taxon>
        <taxon>Asteraceae</taxon>
        <taxon>Asteroideae</taxon>
        <taxon>Anthemideae</taxon>
        <taxon>Anthemidinae</taxon>
        <taxon>Tanacetum</taxon>
    </lineage>
</organism>
<gene>
    <name evidence="3" type="ORF">Tci_024929</name>
</gene>
<dbReference type="EMBL" id="BKCJ010003096">
    <property type="protein sequence ID" value="GEU52951.1"/>
    <property type="molecule type" value="Genomic_DNA"/>
</dbReference>
<feature type="compositionally biased region" description="Basic and acidic residues" evidence="1">
    <location>
        <begin position="195"/>
        <end position="207"/>
    </location>
</feature>
<dbReference type="AlphaFoldDB" id="A0A6L2KTP7"/>
<keyword evidence="2" id="KW-0472">Membrane</keyword>
<feature type="region of interest" description="Disordered" evidence="1">
    <location>
        <begin position="372"/>
        <end position="403"/>
    </location>
</feature>
<feature type="region of interest" description="Disordered" evidence="1">
    <location>
        <begin position="174"/>
        <end position="267"/>
    </location>
</feature>
<keyword evidence="2" id="KW-0812">Transmembrane</keyword>
<feature type="compositionally biased region" description="Basic and acidic residues" evidence="1">
    <location>
        <begin position="230"/>
        <end position="247"/>
    </location>
</feature>
<sequence>MHTTQDLEELTHQEFETGATDDQPVEEAALHSHCNLAKKADSRTSFNELMDTPVDFSTFVMNRLKVDTLTPKLLAGPTYKLMKGSCKSLVELEFFLEETIWRQSDKDRASTMIQAIDKQDCDGIPKRPTMYLNIWSYKAVKHSDEVLKLKNFKKDELLKLFKLSNPERMKVIFKEPNIPEYHSSSSTESDDDDDNNSRVGDDNEKENNLQYIDEENDEKGVSQSEDELMKDENTECCEKKDEEETRTSKKVKLNNEEGSQPTFDLGASPTYEKMKILSEKKKKMRLKSKYVNKTMDPAIELTEDEKLLGRSIFSTKEEEEMNIQSLAPGLEIDTSVINVYVSILNYEENFKMTNMKRHFFYTSMMVKEYQEKDKIGSKPNKNGKRGEAGKSQKQLQGREQEKLKKMQKEGLEIDFYEFTDELIPFISPPEYDCFLFKVEPNSRDFTKDVVEDISPIKKPQVLNDLPTHPTLQLNMKFQPSSESLFTYVVWIFLPFLVYSVAPHYLLSLRNEDTIFDLGICNSNLSRPDISHRCGTVTKFNTHRSHLNKCPMLINGQNNPPLDVLLFHFYPS</sequence>
<name>A0A6L2KTP7_TANCI</name>
<protein>
    <submittedName>
        <fullName evidence="3">Peptidase C48, SUMO/sentrin/Ubl1</fullName>
    </submittedName>
</protein>
<evidence type="ECO:0000256" key="1">
    <source>
        <dbReference type="SAM" id="MobiDB-lite"/>
    </source>
</evidence>